<dbReference type="KEGG" id="dsl:Dacsa_2107"/>
<evidence type="ECO:0000313" key="2">
    <source>
        <dbReference type="EMBL" id="AFZ50740.1"/>
    </source>
</evidence>
<organism evidence="2 3">
    <name type="scientific">Dactylococcopsis salina (strain PCC 8305)</name>
    <name type="common">Myxobactron salinum</name>
    <dbReference type="NCBI Taxonomy" id="13035"/>
    <lineage>
        <taxon>Bacteria</taxon>
        <taxon>Bacillati</taxon>
        <taxon>Cyanobacteriota</taxon>
        <taxon>Cyanophyceae</taxon>
        <taxon>Nodosilineales</taxon>
        <taxon>Cymatolegaceae</taxon>
        <taxon>Dactylococcopsis</taxon>
    </lineage>
</organism>
<dbReference type="RefSeq" id="WP_015229733.1">
    <property type="nucleotide sequence ID" value="NC_019780.1"/>
</dbReference>
<evidence type="ECO:0000313" key="3">
    <source>
        <dbReference type="Proteomes" id="UP000010482"/>
    </source>
</evidence>
<gene>
    <name evidence="2" type="ORF">Dacsa_2107</name>
</gene>
<reference evidence="2" key="1">
    <citation type="submission" date="2012-04" db="EMBL/GenBank/DDBJ databases">
        <title>Finished genome of Dactylococcopsis salina PCC 8305.</title>
        <authorList>
            <consortium name="US DOE Joint Genome Institute"/>
            <person name="Gugger M."/>
            <person name="Coursin T."/>
            <person name="Rippka R."/>
            <person name="Tandeau De Marsac N."/>
            <person name="Huntemann M."/>
            <person name="Wei C.-L."/>
            <person name="Han J."/>
            <person name="Detter J.C."/>
            <person name="Han C."/>
            <person name="Tapia R."/>
            <person name="Daligault H."/>
            <person name="Chen A."/>
            <person name="Krypides N."/>
            <person name="Mavromatis K."/>
            <person name="Markowitz V."/>
            <person name="Szeto E."/>
            <person name="Ivanova N."/>
            <person name="Ovchinnikova G."/>
            <person name="Pagani I."/>
            <person name="Pati A."/>
            <person name="Goodwin L."/>
            <person name="Peters L."/>
            <person name="Pitluck S."/>
            <person name="Woyke T."/>
            <person name="Kerfeld C."/>
        </authorList>
    </citation>
    <scope>NUCLEOTIDE SEQUENCE [LARGE SCALE GENOMIC DNA]</scope>
    <source>
        <strain evidence="2">PCC 8305</strain>
    </source>
</reference>
<name>K9YWQ0_DACS8</name>
<dbReference type="Proteomes" id="UP000010482">
    <property type="component" value="Chromosome"/>
</dbReference>
<feature type="domain" description="HTH cro/C1-type" evidence="1">
    <location>
        <begin position="6"/>
        <end position="63"/>
    </location>
</feature>
<dbReference type="CDD" id="cd00093">
    <property type="entry name" value="HTH_XRE"/>
    <property type="match status" value="1"/>
</dbReference>
<accession>K9YWQ0</accession>
<dbReference type="Gene3D" id="1.10.260.40">
    <property type="entry name" value="lambda repressor-like DNA-binding domains"/>
    <property type="match status" value="1"/>
</dbReference>
<dbReference type="SUPFAM" id="SSF47413">
    <property type="entry name" value="lambda repressor-like DNA-binding domains"/>
    <property type="match status" value="1"/>
</dbReference>
<dbReference type="InterPro" id="IPR001387">
    <property type="entry name" value="Cro/C1-type_HTH"/>
</dbReference>
<protein>
    <submittedName>
        <fullName evidence="2">Helix-turn-helix protein</fullName>
    </submittedName>
</protein>
<proteinExistence type="predicted"/>
<dbReference type="Pfam" id="PF01381">
    <property type="entry name" value="HTH_3"/>
    <property type="match status" value="1"/>
</dbReference>
<dbReference type="GO" id="GO:0003677">
    <property type="term" value="F:DNA binding"/>
    <property type="evidence" value="ECO:0007669"/>
    <property type="project" value="InterPro"/>
</dbReference>
<sequence>MEPQDILRQILDKYGIKEIEIARRTGINQTRISRYINRRDKKDIQVGTLCRLVNALPVEAYFEFWTQMALVKVKTEDKEEVCLAE</sequence>
<evidence type="ECO:0000259" key="1">
    <source>
        <dbReference type="SMART" id="SM00530"/>
    </source>
</evidence>
<dbReference type="AlphaFoldDB" id="K9YWQ0"/>
<keyword evidence="3" id="KW-1185">Reference proteome</keyword>
<dbReference type="SMART" id="SM00530">
    <property type="entry name" value="HTH_XRE"/>
    <property type="match status" value="1"/>
</dbReference>
<dbReference type="HOGENOM" id="CLU_2507141_0_0_3"/>
<dbReference type="EMBL" id="CP003944">
    <property type="protein sequence ID" value="AFZ50740.1"/>
    <property type="molecule type" value="Genomic_DNA"/>
</dbReference>
<dbReference type="InterPro" id="IPR010982">
    <property type="entry name" value="Lambda_DNA-bd_dom_sf"/>
</dbReference>
<dbReference type="OrthoDB" id="495881at2"/>